<dbReference type="Pfam" id="PF00383">
    <property type="entry name" value="dCMP_cyt_deam_1"/>
    <property type="match status" value="1"/>
</dbReference>
<dbReference type="EMBL" id="CAJVQB010006539">
    <property type="protein sequence ID" value="CAG8685978.1"/>
    <property type="molecule type" value="Genomic_DNA"/>
</dbReference>
<evidence type="ECO:0000256" key="2">
    <source>
        <dbReference type="ARBA" id="ARBA00022801"/>
    </source>
</evidence>
<dbReference type="PROSITE" id="PS00903">
    <property type="entry name" value="CYT_DCMP_DEAMINASES_1"/>
    <property type="match status" value="1"/>
</dbReference>
<evidence type="ECO:0000256" key="1">
    <source>
        <dbReference type="ARBA" id="ARBA00022723"/>
    </source>
</evidence>
<gene>
    <name evidence="5" type="ORF">GMARGA_LOCUS11259</name>
</gene>
<dbReference type="PANTHER" id="PTHR11079:SF149">
    <property type="entry name" value="TRNA-SPECIFIC ADENOSINE DEAMINASE 2"/>
    <property type="match status" value="1"/>
</dbReference>
<comment type="caution">
    <text evidence="5">The sequence shown here is derived from an EMBL/GenBank/DDBJ whole genome shotgun (WGS) entry which is preliminary data.</text>
</comment>
<dbReference type="InterPro" id="IPR002125">
    <property type="entry name" value="CMP_dCMP_dom"/>
</dbReference>
<name>A0ABN7UVP9_GIGMA</name>
<dbReference type="SUPFAM" id="SSF53927">
    <property type="entry name" value="Cytidine deaminase-like"/>
    <property type="match status" value="1"/>
</dbReference>
<evidence type="ECO:0000256" key="3">
    <source>
        <dbReference type="ARBA" id="ARBA00022833"/>
    </source>
</evidence>
<keyword evidence="1" id="KW-0479">Metal-binding</keyword>
<feature type="domain" description="CMP/dCMP-type deaminase" evidence="4">
    <location>
        <begin position="22"/>
        <end position="144"/>
    </location>
</feature>
<keyword evidence="2" id="KW-0378">Hydrolase</keyword>
<dbReference type="PANTHER" id="PTHR11079">
    <property type="entry name" value="CYTOSINE DEAMINASE FAMILY MEMBER"/>
    <property type="match status" value="1"/>
</dbReference>
<dbReference type="InterPro" id="IPR016193">
    <property type="entry name" value="Cytidine_deaminase-like"/>
</dbReference>
<evidence type="ECO:0000259" key="4">
    <source>
        <dbReference type="PROSITE" id="PS51747"/>
    </source>
</evidence>
<dbReference type="PROSITE" id="PS51747">
    <property type="entry name" value="CYT_DCMP_DEAMINASES_2"/>
    <property type="match status" value="1"/>
</dbReference>
<proteinExistence type="predicted"/>
<dbReference type="Gene3D" id="3.40.140.10">
    <property type="entry name" value="Cytidine Deaminase, domain 2"/>
    <property type="match status" value="1"/>
</dbReference>
<sequence>MNSDTSQTITRIADDSEMIDETIHHKFMRQALIIAQEAYDSQEVPVGCVFVLDGETIIGSGRNRTNETCNGTRHAELEAVDSILSTNKYTSDIFRRCTLYVTVEPCVMCAYALRQLEIKHVYYGCANERFGGTGGYYREESIMLLRKFFVRENENAPTPKKKINRVLKTEIKPIVSLIPPGCLNFCQTIKLCT</sequence>
<reference evidence="5 6" key="1">
    <citation type="submission" date="2021-06" db="EMBL/GenBank/DDBJ databases">
        <authorList>
            <person name="Kallberg Y."/>
            <person name="Tangrot J."/>
            <person name="Rosling A."/>
        </authorList>
    </citation>
    <scope>NUCLEOTIDE SEQUENCE [LARGE SCALE GENOMIC DNA]</scope>
    <source>
        <strain evidence="5 6">120-4 pot B 10/14</strain>
    </source>
</reference>
<dbReference type="Proteomes" id="UP000789901">
    <property type="component" value="Unassembled WGS sequence"/>
</dbReference>
<dbReference type="CDD" id="cd01285">
    <property type="entry name" value="nucleoside_deaminase"/>
    <property type="match status" value="1"/>
</dbReference>
<accession>A0ABN7UVP9</accession>
<dbReference type="InterPro" id="IPR016192">
    <property type="entry name" value="APOBEC/CMP_deaminase_Zn-bd"/>
</dbReference>
<evidence type="ECO:0000313" key="6">
    <source>
        <dbReference type="Proteomes" id="UP000789901"/>
    </source>
</evidence>
<keyword evidence="3" id="KW-0862">Zinc</keyword>
<evidence type="ECO:0000313" key="5">
    <source>
        <dbReference type="EMBL" id="CAG8685978.1"/>
    </source>
</evidence>
<protein>
    <submittedName>
        <fullName evidence="5">555_t:CDS:1</fullName>
    </submittedName>
</protein>
<organism evidence="5 6">
    <name type="scientific">Gigaspora margarita</name>
    <dbReference type="NCBI Taxonomy" id="4874"/>
    <lineage>
        <taxon>Eukaryota</taxon>
        <taxon>Fungi</taxon>
        <taxon>Fungi incertae sedis</taxon>
        <taxon>Mucoromycota</taxon>
        <taxon>Glomeromycotina</taxon>
        <taxon>Glomeromycetes</taxon>
        <taxon>Diversisporales</taxon>
        <taxon>Gigasporaceae</taxon>
        <taxon>Gigaspora</taxon>
    </lineage>
</organism>
<keyword evidence="6" id="KW-1185">Reference proteome</keyword>